<reference evidence="2" key="1">
    <citation type="submission" date="2021-06" db="EMBL/GenBank/DDBJ databases">
        <authorList>
            <person name="Hodson N. C."/>
            <person name="Mongue J. A."/>
            <person name="Jaron S. K."/>
        </authorList>
    </citation>
    <scope>NUCLEOTIDE SEQUENCE</scope>
</reference>
<dbReference type="OrthoDB" id="1434354at2759"/>
<evidence type="ECO:0000313" key="3">
    <source>
        <dbReference type="Proteomes" id="UP000708208"/>
    </source>
</evidence>
<proteinExistence type="predicted"/>
<name>A0A8J2L6J3_9HEXA</name>
<dbReference type="CDD" id="cd00170">
    <property type="entry name" value="SEC14"/>
    <property type="match status" value="1"/>
</dbReference>
<gene>
    <name evidence="2" type="ORF">AFUS01_LOCUS38923</name>
</gene>
<keyword evidence="3" id="KW-1185">Reference proteome</keyword>
<dbReference type="InterPro" id="IPR001251">
    <property type="entry name" value="CRAL-TRIO_dom"/>
</dbReference>
<dbReference type="GO" id="GO:0005737">
    <property type="term" value="C:cytoplasm"/>
    <property type="evidence" value="ECO:0007669"/>
    <property type="project" value="TreeGrafter"/>
</dbReference>
<accession>A0A8J2L6J3</accession>
<evidence type="ECO:0000313" key="2">
    <source>
        <dbReference type="EMBL" id="CAG7829037.1"/>
    </source>
</evidence>
<sequence>MAAPTLAELELLGEFRIRIKDLELDDYLNSDMELLRWVRARDHDLDQAEIMFRKHMKWREEGDFDNIKFWEVPQDLKDLLPEQIIGFDHANSPVVLTLFGKWDMKKVVQESGQGMALRYNWKTFDSLKDRMRNQRTPEDIPVTQVCFINDLEGLSFRQLTLPVLRAMSEYGRQFEANFPEIMKINVVINAPWFFPMIYKCFASFVSQKTMSKVHVFGKNREEWTTFLNEIIPHYVLPTMYGGSNNISL</sequence>
<dbReference type="PANTHER" id="PTHR23324">
    <property type="entry name" value="SEC14 RELATED PROTEIN"/>
    <property type="match status" value="1"/>
</dbReference>
<dbReference type="InterPro" id="IPR011074">
    <property type="entry name" value="CRAL/TRIO_N_dom"/>
</dbReference>
<dbReference type="SMART" id="SM00516">
    <property type="entry name" value="SEC14"/>
    <property type="match status" value="1"/>
</dbReference>
<comment type="caution">
    <text evidence="2">The sequence shown here is derived from an EMBL/GenBank/DDBJ whole genome shotgun (WGS) entry which is preliminary data.</text>
</comment>
<organism evidence="2 3">
    <name type="scientific">Allacma fusca</name>
    <dbReference type="NCBI Taxonomy" id="39272"/>
    <lineage>
        <taxon>Eukaryota</taxon>
        <taxon>Metazoa</taxon>
        <taxon>Ecdysozoa</taxon>
        <taxon>Arthropoda</taxon>
        <taxon>Hexapoda</taxon>
        <taxon>Collembola</taxon>
        <taxon>Symphypleona</taxon>
        <taxon>Sminthuridae</taxon>
        <taxon>Allacma</taxon>
    </lineage>
</organism>
<dbReference type="SMART" id="SM01100">
    <property type="entry name" value="CRAL_TRIO_N"/>
    <property type="match status" value="1"/>
</dbReference>
<evidence type="ECO:0000259" key="1">
    <source>
        <dbReference type="PROSITE" id="PS50191"/>
    </source>
</evidence>
<dbReference type="PANTHER" id="PTHR23324:SF83">
    <property type="entry name" value="SEC14-LIKE PROTEIN 2"/>
    <property type="match status" value="1"/>
</dbReference>
<dbReference type="EMBL" id="CAJVCH010549877">
    <property type="protein sequence ID" value="CAG7829037.1"/>
    <property type="molecule type" value="Genomic_DNA"/>
</dbReference>
<dbReference type="Proteomes" id="UP000708208">
    <property type="component" value="Unassembled WGS sequence"/>
</dbReference>
<feature type="domain" description="CRAL-TRIO" evidence="1">
    <location>
        <begin position="72"/>
        <end position="248"/>
    </location>
</feature>
<dbReference type="AlphaFoldDB" id="A0A8J2L6J3"/>
<dbReference type="PROSITE" id="PS50191">
    <property type="entry name" value="CRAL_TRIO"/>
    <property type="match status" value="1"/>
</dbReference>
<protein>
    <recommendedName>
        <fullName evidence="1">CRAL-TRIO domain-containing protein</fullName>
    </recommendedName>
</protein>
<dbReference type="Pfam" id="PF00650">
    <property type="entry name" value="CRAL_TRIO"/>
    <property type="match status" value="1"/>
</dbReference>
<dbReference type="InterPro" id="IPR051064">
    <property type="entry name" value="SEC14/CRAL-TRIO_domain"/>
</dbReference>